<feature type="region of interest" description="Disordered" evidence="1">
    <location>
        <begin position="1"/>
        <end position="33"/>
    </location>
</feature>
<proteinExistence type="predicted"/>
<protein>
    <submittedName>
        <fullName evidence="2">Uncharacterized protein</fullName>
    </submittedName>
</protein>
<evidence type="ECO:0000313" key="3">
    <source>
        <dbReference type="Proteomes" id="UP001066276"/>
    </source>
</evidence>
<dbReference type="EMBL" id="JANPWB010000001">
    <property type="protein sequence ID" value="KAJ1216512.1"/>
    <property type="molecule type" value="Genomic_DNA"/>
</dbReference>
<organism evidence="2 3">
    <name type="scientific">Pleurodeles waltl</name>
    <name type="common">Iberian ribbed newt</name>
    <dbReference type="NCBI Taxonomy" id="8319"/>
    <lineage>
        <taxon>Eukaryota</taxon>
        <taxon>Metazoa</taxon>
        <taxon>Chordata</taxon>
        <taxon>Craniata</taxon>
        <taxon>Vertebrata</taxon>
        <taxon>Euteleostomi</taxon>
        <taxon>Amphibia</taxon>
        <taxon>Batrachia</taxon>
        <taxon>Caudata</taxon>
        <taxon>Salamandroidea</taxon>
        <taxon>Salamandridae</taxon>
        <taxon>Pleurodelinae</taxon>
        <taxon>Pleurodeles</taxon>
    </lineage>
</organism>
<keyword evidence="3" id="KW-1185">Reference proteome</keyword>
<evidence type="ECO:0000256" key="1">
    <source>
        <dbReference type="SAM" id="MobiDB-lite"/>
    </source>
</evidence>
<reference evidence="2" key="1">
    <citation type="journal article" date="2022" name="bioRxiv">
        <title>Sequencing and chromosome-scale assembly of the giantPleurodeles waltlgenome.</title>
        <authorList>
            <person name="Brown T."/>
            <person name="Elewa A."/>
            <person name="Iarovenko S."/>
            <person name="Subramanian E."/>
            <person name="Araus A.J."/>
            <person name="Petzold A."/>
            <person name="Susuki M."/>
            <person name="Suzuki K.-i.T."/>
            <person name="Hayashi T."/>
            <person name="Toyoda A."/>
            <person name="Oliveira C."/>
            <person name="Osipova E."/>
            <person name="Leigh N.D."/>
            <person name="Simon A."/>
            <person name="Yun M.H."/>
        </authorList>
    </citation>
    <scope>NUCLEOTIDE SEQUENCE</scope>
    <source>
        <strain evidence="2">20211129_DDA</strain>
        <tissue evidence="2">Liver</tissue>
    </source>
</reference>
<dbReference type="Proteomes" id="UP001066276">
    <property type="component" value="Chromosome 1_1"/>
</dbReference>
<gene>
    <name evidence="2" type="ORF">NDU88_004113</name>
</gene>
<feature type="compositionally biased region" description="Basic and acidic residues" evidence="1">
    <location>
        <begin position="91"/>
        <end position="107"/>
    </location>
</feature>
<evidence type="ECO:0000313" key="2">
    <source>
        <dbReference type="EMBL" id="KAJ1216512.1"/>
    </source>
</evidence>
<comment type="caution">
    <text evidence="2">The sequence shown here is derived from an EMBL/GenBank/DDBJ whole genome shotgun (WGS) entry which is preliminary data.</text>
</comment>
<name>A0AAV7WUY6_PLEWA</name>
<sequence length="107" mass="11270">MSGYPRPLRAPGSAALPGGSTAPQKAAGKQRAAGWKERLRPGAFPYQGYPTLAAGAGRVCSLSSQRRSPSFGTPAQHHKITLWEGGGRTSALDREPGLKEREQALTS</sequence>
<accession>A0AAV7WUY6</accession>
<dbReference type="AlphaFoldDB" id="A0AAV7WUY6"/>
<feature type="region of interest" description="Disordered" evidence="1">
    <location>
        <begin position="84"/>
        <end position="107"/>
    </location>
</feature>